<evidence type="ECO:0000256" key="5">
    <source>
        <dbReference type="ARBA" id="ARBA00022737"/>
    </source>
</evidence>
<dbReference type="FunCoup" id="A0A077ZSC1">
    <property type="interactions" value="1"/>
</dbReference>
<evidence type="ECO:0000256" key="9">
    <source>
        <dbReference type="SAM" id="MobiDB-lite"/>
    </source>
</evidence>
<evidence type="ECO:0000256" key="3">
    <source>
        <dbReference type="ARBA" id="ARBA00022490"/>
    </source>
</evidence>
<sequence>MPRVTKELLRKRAEHNEGLLTTLEEVSLHQQDLERIENFEVYCRHLKILYLQSNLIPKMENLNKLKELEYINLAVNNISKIEGVRGCESLAKLDLTLNFIDIEDLEESIENLSECESIQDLYLTGNPCESWPDFKEYVMAKIVQLKRLDGEEISKSQRLAARQKLKQMERDLKIAAEENIIKKQIEAEKGDNENGYTKESRVKMYEEMQEQKKQEEAKNSENSMFKEFNDFEQNMKKKEPVTVYNQFGDIRQCNEGKYDFAYSETTDKTCVILEFKVPKFLDTSLVNVDLNPQYVRIEIKGKITQLKHPDEIIVEKSKIQRSQITGVLQLTMPKQNISEVEARNMRIQQIKEDKEKQDKLKKLEQEQREAKLAQKKGMDEYSKKAMEQKDDKSYLIRESKKKSEEEKDGETKNMFIPDFDESEVPPLE</sequence>
<evidence type="ECO:0000256" key="8">
    <source>
        <dbReference type="ARBA" id="ARBA00049982"/>
    </source>
</evidence>
<evidence type="ECO:0000256" key="2">
    <source>
        <dbReference type="ARBA" id="ARBA00004496"/>
    </source>
</evidence>
<comment type="subcellular location">
    <subcellularLocation>
        <location evidence="1">Cell projection</location>
        <location evidence="1">Cilium</location>
    </subcellularLocation>
    <subcellularLocation>
        <location evidence="2">Cytoplasm</location>
    </subcellularLocation>
</comment>
<evidence type="ECO:0000256" key="7">
    <source>
        <dbReference type="ARBA" id="ARBA00023273"/>
    </source>
</evidence>
<keyword evidence="4" id="KW-0433">Leucine-rich repeat</keyword>
<evidence type="ECO:0000259" key="10">
    <source>
        <dbReference type="Pfam" id="PF23602"/>
    </source>
</evidence>
<gene>
    <name evidence="11" type="primary">Contig19228.g20385</name>
    <name evidence="11" type="ORF">STYLEM_294</name>
</gene>
<dbReference type="OMA" id="QHRAVIV"/>
<dbReference type="PROSITE" id="PS51450">
    <property type="entry name" value="LRR"/>
    <property type="match status" value="2"/>
</dbReference>
<dbReference type="InterPro" id="IPR032675">
    <property type="entry name" value="LRR_dom_sf"/>
</dbReference>
<evidence type="ECO:0000256" key="1">
    <source>
        <dbReference type="ARBA" id="ARBA00004138"/>
    </source>
</evidence>
<dbReference type="Pfam" id="PF23602">
    <property type="entry name" value="CS_DNAAF11_C"/>
    <property type="match status" value="1"/>
</dbReference>
<evidence type="ECO:0000313" key="12">
    <source>
        <dbReference type="Proteomes" id="UP000039865"/>
    </source>
</evidence>
<evidence type="ECO:0000256" key="6">
    <source>
        <dbReference type="ARBA" id="ARBA00023069"/>
    </source>
</evidence>
<dbReference type="FunFam" id="3.80.10.10:FF:000052">
    <property type="entry name" value="Leucine rich repeat containing 6"/>
    <property type="match status" value="1"/>
</dbReference>
<name>A0A077ZSC1_STYLE</name>
<organism evidence="11 12">
    <name type="scientific">Stylonychia lemnae</name>
    <name type="common">Ciliate</name>
    <dbReference type="NCBI Taxonomy" id="5949"/>
    <lineage>
        <taxon>Eukaryota</taxon>
        <taxon>Sar</taxon>
        <taxon>Alveolata</taxon>
        <taxon>Ciliophora</taxon>
        <taxon>Intramacronucleata</taxon>
        <taxon>Spirotrichea</taxon>
        <taxon>Stichotrichia</taxon>
        <taxon>Sporadotrichida</taxon>
        <taxon>Oxytrichidae</taxon>
        <taxon>Stylonychinae</taxon>
        <taxon>Stylonychia</taxon>
    </lineage>
</organism>
<feature type="region of interest" description="Disordered" evidence="9">
    <location>
        <begin position="352"/>
        <end position="428"/>
    </location>
</feature>
<dbReference type="Gene3D" id="3.80.10.10">
    <property type="entry name" value="Ribonuclease Inhibitor"/>
    <property type="match status" value="1"/>
</dbReference>
<keyword evidence="3" id="KW-0963">Cytoplasm</keyword>
<evidence type="ECO:0000256" key="4">
    <source>
        <dbReference type="ARBA" id="ARBA00022614"/>
    </source>
</evidence>
<feature type="compositionally biased region" description="Basic and acidic residues" evidence="9">
    <location>
        <begin position="352"/>
        <end position="411"/>
    </location>
</feature>
<accession>A0A077ZSC1</accession>
<dbReference type="AlphaFoldDB" id="A0A077ZSC1"/>
<evidence type="ECO:0000313" key="11">
    <source>
        <dbReference type="EMBL" id="CDW71351.1"/>
    </source>
</evidence>
<dbReference type="OrthoDB" id="10250990at2759"/>
<dbReference type="InterPro" id="IPR056496">
    <property type="entry name" value="CS_DNAAF11_C"/>
</dbReference>
<dbReference type="GO" id="GO:0005929">
    <property type="term" value="C:cilium"/>
    <property type="evidence" value="ECO:0007669"/>
    <property type="project" value="UniProtKB-SubCell"/>
</dbReference>
<proteinExistence type="inferred from homology"/>
<dbReference type="Proteomes" id="UP000039865">
    <property type="component" value="Unassembled WGS sequence"/>
</dbReference>
<dbReference type="PANTHER" id="PTHR45973:SF9">
    <property type="entry name" value="LEUCINE-RICH REPEAT-CONTAINING PROTEIN 46"/>
    <property type="match status" value="1"/>
</dbReference>
<dbReference type="PANTHER" id="PTHR45973">
    <property type="entry name" value="PROTEIN PHOSPHATASE 1 REGULATORY SUBUNIT SDS22-RELATED"/>
    <property type="match status" value="1"/>
</dbReference>
<feature type="domain" description="Dynein axonemal assembly factor 11-like CS" evidence="10">
    <location>
        <begin position="216"/>
        <end position="334"/>
    </location>
</feature>
<protein>
    <submittedName>
        <fullName evidence="11">Leucine rich repeat protein</fullName>
    </submittedName>
</protein>
<dbReference type="SUPFAM" id="SSF52058">
    <property type="entry name" value="L domain-like"/>
    <property type="match status" value="1"/>
</dbReference>
<dbReference type="Pfam" id="PF14580">
    <property type="entry name" value="LRR_9"/>
    <property type="match status" value="1"/>
</dbReference>
<keyword evidence="12" id="KW-1185">Reference proteome</keyword>
<comment type="similarity">
    <text evidence="8">Belongs to the tilB family.</text>
</comment>
<keyword evidence="6" id="KW-0969">Cilium</keyword>
<dbReference type="InParanoid" id="A0A077ZSC1"/>
<dbReference type="InterPro" id="IPR001611">
    <property type="entry name" value="Leu-rich_rpt"/>
</dbReference>
<keyword evidence="7" id="KW-0966">Cell projection</keyword>
<dbReference type="InterPro" id="IPR050576">
    <property type="entry name" value="Cilia_flagella_integrity"/>
</dbReference>
<dbReference type="GO" id="GO:0005737">
    <property type="term" value="C:cytoplasm"/>
    <property type="evidence" value="ECO:0007669"/>
    <property type="project" value="UniProtKB-SubCell"/>
</dbReference>
<reference evidence="11 12" key="1">
    <citation type="submission" date="2014-06" db="EMBL/GenBank/DDBJ databases">
        <authorList>
            <person name="Swart Estienne"/>
        </authorList>
    </citation>
    <scope>NUCLEOTIDE SEQUENCE [LARGE SCALE GENOMIC DNA]</scope>
    <source>
        <strain evidence="11 12">130c</strain>
    </source>
</reference>
<dbReference type="SMART" id="SM00365">
    <property type="entry name" value="LRR_SD22"/>
    <property type="match status" value="4"/>
</dbReference>
<dbReference type="EMBL" id="CCKQ01000291">
    <property type="protein sequence ID" value="CDW71351.1"/>
    <property type="molecule type" value="Genomic_DNA"/>
</dbReference>
<keyword evidence="5" id="KW-0677">Repeat</keyword>
<feature type="compositionally biased region" description="Acidic residues" evidence="9">
    <location>
        <begin position="418"/>
        <end position="428"/>
    </location>
</feature>